<dbReference type="Pfam" id="PF21467">
    <property type="entry name" value="BetaGal_gal-bd"/>
    <property type="match status" value="1"/>
</dbReference>
<evidence type="ECO:0000259" key="4">
    <source>
        <dbReference type="Pfam" id="PF21467"/>
    </source>
</evidence>
<evidence type="ECO:0000256" key="1">
    <source>
        <dbReference type="ARBA" id="ARBA00022801"/>
    </source>
</evidence>
<feature type="non-terminal residue" evidence="5">
    <location>
        <position position="1"/>
    </location>
</feature>
<evidence type="ECO:0000313" key="6">
    <source>
        <dbReference type="Proteomes" id="UP000027120"/>
    </source>
</evidence>
<evidence type="ECO:0000256" key="3">
    <source>
        <dbReference type="SAM" id="Phobius"/>
    </source>
</evidence>
<keyword evidence="6" id="KW-1185">Reference proteome</keyword>
<dbReference type="Gene3D" id="2.60.120.260">
    <property type="entry name" value="Galactose-binding domain-like"/>
    <property type="match status" value="2"/>
</dbReference>
<dbReference type="InterPro" id="IPR008979">
    <property type="entry name" value="Galactose-bd-like_sf"/>
</dbReference>
<sequence length="156" mass="17443">GILSSVYLGGKVLRGWKMIPVPFHNLNEVPKISPILEVAYSGLIKASARKKLEHNAGNITKEPAFYVGRFSIDKVNQVKDTYLSFSGWGKGIAFVNEFNLGRFWPVKFFLISYMQLSLIVYCYGVVIGPFAVFWTSMRPLCPCSNPSSWGKSCGHI</sequence>
<gene>
    <name evidence="5" type="ORF">CISIN_1g0067132mg</name>
</gene>
<dbReference type="InterPro" id="IPR048913">
    <property type="entry name" value="BetaGal_gal-bd"/>
</dbReference>
<dbReference type="AlphaFoldDB" id="A0A067FP75"/>
<accession>A0A067FP75</accession>
<keyword evidence="1" id="KW-0378">Hydrolase</keyword>
<keyword evidence="3" id="KW-1133">Transmembrane helix</keyword>
<reference evidence="5 6" key="1">
    <citation type="submission" date="2014-04" db="EMBL/GenBank/DDBJ databases">
        <authorList>
            <consortium name="International Citrus Genome Consortium"/>
            <person name="Gmitter F."/>
            <person name="Chen C."/>
            <person name="Farmerie W."/>
            <person name="Harkins T."/>
            <person name="Desany B."/>
            <person name="Mohiuddin M."/>
            <person name="Kodira C."/>
            <person name="Borodovsky M."/>
            <person name="Lomsadze A."/>
            <person name="Burns P."/>
            <person name="Jenkins J."/>
            <person name="Prochnik S."/>
            <person name="Shu S."/>
            <person name="Chapman J."/>
            <person name="Pitluck S."/>
            <person name="Schmutz J."/>
            <person name="Rokhsar D."/>
        </authorList>
    </citation>
    <scope>NUCLEOTIDE SEQUENCE</scope>
</reference>
<organism evidence="5 6">
    <name type="scientific">Citrus sinensis</name>
    <name type="common">Sweet orange</name>
    <name type="synonym">Citrus aurantium var. sinensis</name>
    <dbReference type="NCBI Taxonomy" id="2711"/>
    <lineage>
        <taxon>Eukaryota</taxon>
        <taxon>Viridiplantae</taxon>
        <taxon>Streptophyta</taxon>
        <taxon>Embryophyta</taxon>
        <taxon>Tracheophyta</taxon>
        <taxon>Spermatophyta</taxon>
        <taxon>Magnoliopsida</taxon>
        <taxon>eudicotyledons</taxon>
        <taxon>Gunneridae</taxon>
        <taxon>Pentapetalae</taxon>
        <taxon>rosids</taxon>
        <taxon>malvids</taxon>
        <taxon>Sapindales</taxon>
        <taxon>Rutaceae</taxon>
        <taxon>Aurantioideae</taxon>
        <taxon>Citrus</taxon>
    </lineage>
</organism>
<keyword evidence="3" id="KW-0472">Membrane</keyword>
<proteinExistence type="predicted"/>
<evidence type="ECO:0000256" key="2">
    <source>
        <dbReference type="ARBA" id="ARBA00023295"/>
    </source>
</evidence>
<dbReference type="EMBL" id="KK784904">
    <property type="protein sequence ID" value="KDO65232.1"/>
    <property type="molecule type" value="Genomic_DNA"/>
</dbReference>
<protein>
    <recommendedName>
        <fullName evidence="4">Beta-galactosidase galactose-binding domain-containing protein</fullName>
    </recommendedName>
</protein>
<dbReference type="Proteomes" id="UP000027120">
    <property type="component" value="Unassembled WGS sequence"/>
</dbReference>
<dbReference type="SUPFAM" id="SSF49785">
    <property type="entry name" value="Galactose-binding domain-like"/>
    <property type="match status" value="1"/>
</dbReference>
<keyword evidence="2" id="KW-0326">Glycosidase</keyword>
<dbReference type="GO" id="GO:0016798">
    <property type="term" value="F:hydrolase activity, acting on glycosyl bonds"/>
    <property type="evidence" value="ECO:0007669"/>
    <property type="project" value="UniProtKB-KW"/>
</dbReference>
<keyword evidence="3" id="KW-0812">Transmembrane</keyword>
<feature type="domain" description="Beta-galactosidase galactose-binding" evidence="4">
    <location>
        <begin position="63"/>
        <end position="106"/>
    </location>
</feature>
<evidence type="ECO:0000313" key="5">
    <source>
        <dbReference type="EMBL" id="KDO65232.1"/>
    </source>
</evidence>
<name>A0A067FP75_CITSI</name>
<feature type="transmembrane region" description="Helical" evidence="3">
    <location>
        <begin position="108"/>
        <end position="134"/>
    </location>
</feature>